<evidence type="ECO:0000313" key="4">
    <source>
        <dbReference type="EMBL" id="KAK8075312.1"/>
    </source>
</evidence>
<dbReference type="Proteomes" id="UP001433268">
    <property type="component" value="Unassembled WGS sequence"/>
</dbReference>
<evidence type="ECO:0000256" key="1">
    <source>
        <dbReference type="ARBA" id="ARBA00022737"/>
    </source>
</evidence>
<dbReference type="PANTHER" id="PTHR10039:SF16">
    <property type="entry name" value="GPI INOSITOL-DEACYLASE"/>
    <property type="match status" value="1"/>
</dbReference>
<feature type="domain" description="Nephrocystin 3-like N-terminal" evidence="3">
    <location>
        <begin position="381"/>
        <end position="527"/>
    </location>
</feature>
<feature type="compositionally biased region" description="Polar residues" evidence="2">
    <location>
        <begin position="25"/>
        <end position="42"/>
    </location>
</feature>
<evidence type="ECO:0000256" key="2">
    <source>
        <dbReference type="SAM" id="MobiDB-lite"/>
    </source>
</evidence>
<dbReference type="SUPFAM" id="SSF52540">
    <property type="entry name" value="P-loop containing nucleoside triphosphate hydrolases"/>
    <property type="match status" value="1"/>
</dbReference>
<gene>
    <name evidence="4" type="ORF">PG997_009975</name>
</gene>
<keyword evidence="1" id="KW-0677">Repeat</keyword>
<evidence type="ECO:0000259" key="3">
    <source>
        <dbReference type="Pfam" id="PF24883"/>
    </source>
</evidence>
<dbReference type="Gene3D" id="3.40.50.300">
    <property type="entry name" value="P-loop containing nucleotide triphosphate hydrolases"/>
    <property type="match status" value="1"/>
</dbReference>
<dbReference type="InterPro" id="IPR011047">
    <property type="entry name" value="Quinoprotein_ADH-like_sf"/>
</dbReference>
<dbReference type="InterPro" id="IPR027417">
    <property type="entry name" value="P-loop_NTPase"/>
</dbReference>
<dbReference type="InterPro" id="IPR001680">
    <property type="entry name" value="WD40_rpt"/>
</dbReference>
<dbReference type="Gene3D" id="2.130.10.10">
    <property type="entry name" value="YVTN repeat-like/Quinoprotein amine dehydrogenase"/>
    <property type="match status" value="3"/>
</dbReference>
<reference evidence="4 5" key="1">
    <citation type="submission" date="2023-01" db="EMBL/GenBank/DDBJ databases">
        <title>Analysis of 21 Apiospora genomes using comparative genomics revels a genus with tremendous synthesis potential of carbohydrate active enzymes and secondary metabolites.</title>
        <authorList>
            <person name="Sorensen T."/>
        </authorList>
    </citation>
    <scope>NUCLEOTIDE SEQUENCE [LARGE SCALE GENOMIC DNA]</scope>
    <source>
        <strain evidence="4 5">CBS 114990</strain>
    </source>
</reference>
<dbReference type="SMART" id="SM00320">
    <property type="entry name" value="WD40"/>
    <property type="match status" value="5"/>
</dbReference>
<sequence length="1524" mass="171421">MDRFRKNVDKLVARRSDKEFESSFLGESTSGFPPDTRSNSVSDHADNARNEHWRRHASEPGIRYTPLGSGPPGYETLVSPIPEAQNLAAFRVNTAGSGLSSATSSTASNPLGLTMVHAFEEPVVDFIFVHGLGGTSVSTWSWDRDPANFWIPWLSNESDLSRSRVFTYGYDARLTGPYTTVNILDFAKDLLFRMKTYSGQNTTDKIPIGTAAPGGGSKAFVADLEKNSGALQDINEYFRHICGDLELVSFYETMKTSIGGGIKKLIVERDSALLEYPGETSSSLMANHHGMAKFKDPFDSNFTNVTNVLRFLTRPLMAEKQKPKDYFPQQPLLQIPSEEHVQSSTPDIDQESYLNRLGVILGIKNDHDDEFRLFSEKLHKGSCQWLLQRANFQSWATNSRKASRCLWISGNPGSGKSTLSSFIINHLQNQSYAGICQHRFFLAGDEVKKTLEYMLRSIAYQWNPIRPRKGFDNLGEVFEGLLFRLPLEDPLFWVIDGLDEAESPIGLLKLVSKIRSATNINVLIVSRATKEILKDIGDLLPTVVHEKIATGDTADDIRNYARTVQIVAKASGSFLWVKLALDRLKGDWYTEEDIRSALNELPAGMEALYRRMMQNPLDVAELEVALCPEFTGFFNLGLMAEEICGHFVAIKKGRVTLIHETALKFLLHNSAMGTAPISEHDEHAHAATVCITILSDTVKWRRIFNSAQPSRQQKTDSDSPMFEQHPFLLYALSQWAYHASLASAESEEFLDSVLEFLEEHCLLWMQGRAAKGPPRSFAPAGEDELRQWANDIIRVVGRFGANMLENPACIANLIVPFCPRDSIIAKTFGLSSQGGPSVRGVSSNGWDDCLARLNLGDNRIATQLLCKDHYLVTLLASGGTATVWHAETFEELRNIKHDEYVTSMAASRTSNLIATAGFKTTKVWDMISGKELNTLPKDRHHHTKALSFGGRDDDLWIAYDDCEIKCFDLETEELKSSFLAKDQTSQDFSCARWITFNRSNTQVAIVFRGRPLVVWDIQESLESYTPPRRCVLAEDRLRSASEGDAWNAPEVCLWHPTQTDHLLILYEDTKIVEWNAMDDEQMVYDHTAARAMTMSEDGNFLLTSDVNGTISIWITPGYTLMYRMRYDELVTDLTFSPDGARFYDLRGSFCNVWEPDALIRADNIDRDDMSSTFETITSEPVLATDDNSRVPVTSLVCDSSDKYYCVGKEDGSVTIHHIADGTKSRKVVNHATSSSVIKLAWSASDKYLASVDDSGRVIIKRLEPPTPEKDKWAVFAVLDFRMDDDDVVRQVLFGNRDSNLLIVSSSHICLFSLKKKKEICRKTLVSEGRTWLNHPKDHTVLICIDGHSQQQYFWKDLEPVSGIPSDKTEQASTPPIVRNARTVQQTVQVRDQWVLIELLEASDASQVYSQRGNSRDFELLNLQKMPGIFSSSSSAATVRQTLQGLTPHVKQLVGCFQDRVVFLDHQYWLCTWEMELTYSKHKRHFFLPKDWVSPTSLQMLALNKKGVLLCPRNGEVAIVRSGFR</sequence>
<feature type="region of interest" description="Disordered" evidence="2">
    <location>
        <begin position="18"/>
        <end position="68"/>
    </location>
</feature>
<dbReference type="SUPFAM" id="SSF50998">
    <property type="entry name" value="Quinoprotein alcohol dehydrogenase-like"/>
    <property type="match status" value="1"/>
</dbReference>
<dbReference type="RefSeq" id="XP_066666252.1">
    <property type="nucleotide sequence ID" value="XM_066814290.1"/>
</dbReference>
<proteinExistence type="predicted"/>
<dbReference type="Pfam" id="PF00400">
    <property type="entry name" value="WD40"/>
    <property type="match status" value="1"/>
</dbReference>
<evidence type="ECO:0000313" key="5">
    <source>
        <dbReference type="Proteomes" id="UP001433268"/>
    </source>
</evidence>
<organism evidence="4 5">
    <name type="scientific">Apiospora hydei</name>
    <dbReference type="NCBI Taxonomy" id="1337664"/>
    <lineage>
        <taxon>Eukaryota</taxon>
        <taxon>Fungi</taxon>
        <taxon>Dikarya</taxon>
        <taxon>Ascomycota</taxon>
        <taxon>Pezizomycotina</taxon>
        <taxon>Sordariomycetes</taxon>
        <taxon>Xylariomycetidae</taxon>
        <taxon>Amphisphaeriales</taxon>
        <taxon>Apiosporaceae</taxon>
        <taxon>Apiospora</taxon>
    </lineage>
</organism>
<dbReference type="InterPro" id="IPR015943">
    <property type="entry name" value="WD40/YVTN_repeat-like_dom_sf"/>
</dbReference>
<dbReference type="EMBL" id="JAQQWN010000007">
    <property type="protein sequence ID" value="KAK8075312.1"/>
    <property type="molecule type" value="Genomic_DNA"/>
</dbReference>
<name>A0ABR1VVU0_9PEZI</name>
<dbReference type="Pfam" id="PF24883">
    <property type="entry name" value="NPHP3_N"/>
    <property type="match status" value="1"/>
</dbReference>
<protein>
    <recommendedName>
        <fullName evidence="3">Nephrocystin 3-like N-terminal domain-containing protein</fullName>
    </recommendedName>
</protein>
<dbReference type="InterPro" id="IPR056884">
    <property type="entry name" value="NPHP3-like_N"/>
</dbReference>
<dbReference type="GeneID" id="92047350"/>
<accession>A0ABR1VVU0</accession>
<dbReference type="PANTHER" id="PTHR10039">
    <property type="entry name" value="AMELOGENIN"/>
    <property type="match status" value="1"/>
</dbReference>
<keyword evidence="5" id="KW-1185">Reference proteome</keyword>
<comment type="caution">
    <text evidence="4">The sequence shown here is derived from an EMBL/GenBank/DDBJ whole genome shotgun (WGS) entry which is preliminary data.</text>
</comment>